<keyword evidence="2" id="KW-1185">Reference proteome</keyword>
<reference evidence="1 2" key="1">
    <citation type="submission" date="2017-05" db="EMBL/GenBank/DDBJ databases">
        <authorList>
            <person name="Varghese N."/>
            <person name="Submissions S."/>
        </authorList>
    </citation>
    <scope>NUCLEOTIDE SEQUENCE [LARGE SCALE GENOMIC DNA]</scope>
    <source>
        <strain evidence="1 2">DSM 21985</strain>
    </source>
</reference>
<protein>
    <submittedName>
        <fullName evidence="1">Uncharacterized protein</fullName>
    </submittedName>
</protein>
<evidence type="ECO:0000313" key="1">
    <source>
        <dbReference type="EMBL" id="SMO59164.1"/>
    </source>
</evidence>
<name>A0A521CIA7_9BACT</name>
<dbReference type="EMBL" id="FXTP01000005">
    <property type="protein sequence ID" value="SMO59164.1"/>
    <property type="molecule type" value="Genomic_DNA"/>
</dbReference>
<organism evidence="1 2">
    <name type="scientific">Gracilimonas mengyeensis</name>
    <dbReference type="NCBI Taxonomy" id="1302730"/>
    <lineage>
        <taxon>Bacteria</taxon>
        <taxon>Pseudomonadati</taxon>
        <taxon>Balneolota</taxon>
        <taxon>Balneolia</taxon>
        <taxon>Balneolales</taxon>
        <taxon>Balneolaceae</taxon>
        <taxon>Gracilimonas</taxon>
    </lineage>
</organism>
<proteinExistence type="predicted"/>
<accession>A0A521CIA7</accession>
<dbReference type="Proteomes" id="UP000317557">
    <property type="component" value="Unassembled WGS sequence"/>
</dbReference>
<sequence>MTERWLENENPPKLLKTQVIARSHDVECRFGIITDAAISLIRLGMRNKEFLDSELLLLTDRHVVGQ</sequence>
<gene>
    <name evidence="1" type="ORF">SAMN06265219_105188</name>
</gene>
<dbReference type="AlphaFoldDB" id="A0A521CIA7"/>
<evidence type="ECO:0000313" key="2">
    <source>
        <dbReference type="Proteomes" id="UP000317557"/>
    </source>
</evidence>